<evidence type="ECO:0000313" key="1">
    <source>
        <dbReference type="EMBL" id="CAG5006354.1"/>
    </source>
</evidence>
<accession>A0A916JFA4</accession>
<comment type="caution">
    <text evidence="1">The sequence shown here is derived from an EMBL/GenBank/DDBJ whole genome shotgun (WGS) entry which is preliminary data.</text>
</comment>
<name>A0A916JFA4_9BACT</name>
<keyword evidence="2" id="KW-1185">Reference proteome</keyword>
<protein>
    <submittedName>
        <fullName evidence="1">Uncharacterized protein</fullName>
    </submittedName>
</protein>
<organism evidence="1 2">
    <name type="scientific">Dyadobacter helix</name>
    <dbReference type="NCBI Taxonomy" id="2822344"/>
    <lineage>
        <taxon>Bacteria</taxon>
        <taxon>Pseudomonadati</taxon>
        <taxon>Bacteroidota</taxon>
        <taxon>Cytophagia</taxon>
        <taxon>Cytophagales</taxon>
        <taxon>Spirosomataceae</taxon>
        <taxon>Dyadobacter</taxon>
    </lineage>
</organism>
<dbReference type="AlphaFoldDB" id="A0A916JFA4"/>
<evidence type="ECO:0000313" key="2">
    <source>
        <dbReference type="Proteomes" id="UP000680038"/>
    </source>
</evidence>
<gene>
    <name evidence="1" type="ORF">DYBT9275_03801</name>
</gene>
<dbReference type="Proteomes" id="UP000680038">
    <property type="component" value="Unassembled WGS sequence"/>
</dbReference>
<reference evidence="1" key="1">
    <citation type="submission" date="2021-04" db="EMBL/GenBank/DDBJ databases">
        <authorList>
            <person name="Rodrigo-Torres L."/>
            <person name="Arahal R. D."/>
            <person name="Lucena T."/>
        </authorList>
    </citation>
    <scope>NUCLEOTIDE SEQUENCE</scope>
    <source>
        <strain evidence="1">CECT 9275</strain>
    </source>
</reference>
<sequence>MADEDLLGENEVFHQILLAMKIFKKTFVVTALLLAVFSAGELAASPLRPKKECKNNECQTFKVGLYRIKDTYAVKLLLEKQQGEKVSVRLLDRSGKILHQEYVGSHLNQYGRKFNLEELGDGDYTLEISNNSEKIIRNIQLKTSKAMEVKMLGDNLSGFSTE</sequence>
<dbReference type="EMBL" id="CAJRAF010000002">
    <property type="protein sequence ID" value="CAG5006354.1"/>
    <property type="molecule type" value="Genomic_DNA"/>
</dbReference>
<proteinExistence type="predicted"/>